<feature type="non-terminal residue" evidence="1">
    <location>
        <position position="178"/>
    </location>
</feature>
<accession>X0X8M2</accession>
<name>X0X8M2_9ZZZZ</name>
<reference evidence="1" key="1">
    <citation type="journal article" date="2014" name="Front. Microbiol.">
        <title>High frequency of phylogenetically diverse reductive dehalogenase-homologous genes in deep subseafloor sedimentary metagenomes.</title>
        <authorList>
            <person name="Kawai M."/>
            <person name="Futagami T."/>
            <person name="Toyoda A."/>
            <person name="Takaki Y."/>
            <person name="Nishi S."/>
            <person name="Hori S."/>
            <person name="Arai W."/>
            <person name="Tsubouchi T."/>
            <person name="Morono Y."/>
            <person name="Uchiyama I."/>
            <person name="Ito T."/>
            <person name="Fujiyama A."/>
            <person name="Inagaki F."/>
            <person name="Takami H."/>
        </authorList>
    </citation>
    <scope>NUCLEOTIDE SEQUENCE</scope>
    <source>
        <strain evidence="1">Expedition CK06-06</strain>
    </source>
</reference>
<protein>
    <submittedName>
        <fullName evidence="1">Uncharacterized protein</fullName>
    </submittedName>
</protein>
<gene>
    <name evidence="1" type="ORF">S01H1_54948</name>
</gene>
<proteinExistence type="predicted"/>
<dbReference type="AlphaFoldDB" id="X0X8M2"/>
<dbReference type="EMBL" id="BARS01035683">
    <property type="protein sequence ID" value="GAG21321.1"/>
    <property type="molecule type" value="Genomic_DNA"/>
</dbReference>
<organism evidence="1">
    <name type="scientific">marine sediment metagenome</name>
    <dbReference type="NCBI Taxonomy" id="412755"/>
    <lineage>
        <taxon>unclassified sequences</taxon>
        <taxon>metagenomes</taxon>
        <taxon>ecological metagenomes</taxon>
    </lineage>
</organism>
<evidence type="ECO:0000313" key="1">
    <source>
        <dbReference type="EMBL" id="GAG21321.1"/>
    </source>
</evidence>
<comment type="caution">
    <text evidence="1">The sequence shown here is derived from an EMBL/GenBank/DDBJ whole genome shotgun (WGS) entry which is preliminary data.</text>
</comment>
<sequence length="178" mass="20991">MSRKKQTNIRKSNWDYFIILRPTYDRDIAHLTNAGDQIVDYLKKTKYKRVVRDYKRQHVIRSKFLLVLKKLQKKSVLLMLYGHDHPKGRGDGFKGSLNKYVLDLFNTRLLKNFTVIANVCYLCKKHGVQSVEDGVRTYFGYTNELWFPPPKLPQTGFKEIFNKLFFEIAEKNHTSAQA</sequence>